<dbReference type="Proteomes" id="UP001515480">
    <property type="component" value="Unassembled WGS sequence"/>
</dbReference>
<evidence type="ECO:0000313" key="4">
    <source>
        <dbReference type="Proteomes" id="UP001515480"/>
    </source>
</evidence>
<keyword evidence="4" id="KW-1185">Reference proteome</keyword>
<keyword evidence="1" id="KW-1133">Transmembrane helix</keyword>
<keyword evidence="1" id="KW-0472">Membrane</keyword>
<dbReference type="EMBL" id="JBGBPQ010000013">
    <property type="protein sequence ID" value="KAL1512042.1"/>
    <property type="molecule type" value="Genomic_DNA"/>
</dbReference>
<protein>
    <recommendedName>
        <fullName evidence="2">Band 7 domain-containing protein</fullName>
    </recommendedName>
</protein>
<proteinExistence type="predicted"/>
<dbReference type="Pfam" id="PF01145">
    <property type="entry name" value="Band_7"/>
    <property type="match status" value="1"/>
</dbReference>
<dbReference type="AlphaFoldDB" id="A0AB34J3X1"/>
<comment type="caution">
    <text evidence="3">The sequence shown here is derived from an EMBL/GenBank/DDBJ whole genome shotgun (WGS) entry which is preliminary data.</text>
</comment>
<keyword evidence="1" id="KW-0812">Transmembrane</keyword>
<dbReference type="SUPFAM" id="SSF117892">
    <property type="entry name" value="Band 7/SPFH domain"/>
    <property type="match status" value="1"/>
</dbReference>
<reference evidence="3 4" key="1">
    <citation type="journal article" date="2024" name="Science">
        <title>Giant polyketide synthase enzymes in the biosynthesis of giant marine polyether toxins.</title>
        <authorList>
            <person name="Fallon T.R."/>
            <person name="Shende V.V."/>
            <person name="Wierzbicki I.H."/>
            <person name="Pendleton A.L."/>
            <person name="Watervoot N.F."/>
            <person name="Auber R.P."/>
            <person name="Gonzalez D.J."/>
            <person name="Wisecaver J.H."/>
            <person name="Moore B.S."/>
        </authorList>
    </citation>
    <scope>NUCLEOTIDE SEQUENCE [LARGE SCALE GENOMIC DNA]</scope>
    <source>
        <strain evidence="3 4">12B1</strain>
    </source>
</reference>
<organism evidence="3 4">
    <name type="scientific">Prymnesium parvum</name>
    <name type="common">Toxic golden alga</name>
    <dbReference type="NCBI Taxonomy" id="97485"/>
    <lineage>
        <taxon>Eukaryota</taxon>
        <taxon>Haptista</taxon>
        <taxon>Haptophyta</taxon>
        <taxon>Prymnesiophyceae</taxon>
        <taxon>Prymnesiales</taxon>
        <taxon>Prymnesiaceae</taxon>
        <taxon>Prymnesium</taxon>
    </lineage>
</organism>
<dbReference type="InterPro" id="IPR036013">
    <property type="entry name" value="Band_7/SPFH_dom_sf"/>
</dbReference>
<accession>A0AB34J3X1</accession>
<feature type="transmembrane region" description="Helical" evidence="1">
    <location>
        <begin position="7"/>
        <end position="30"/>
    </location>
</feature>
<gene>
    <name evidence="3" type="ORF">AB1Y20_005316</name>
</gene>
<feature type="transmembrane region" description="Helical" evidence="1">
    <location>
        <begin position="50"/>
        <end position="68"/>
    </location>
</feature>
<name>A0AB34J3X1_PRYPA</name>
<evidence type="ECO:0000259" key="2">
    <source>
        <dbReference type="Pfam" id="PF01145"/>
    </source>
</evidence>
<feature type="domain" description="Band 7" evidence="2">
    <location>
        <begin position="54"/>
        <end position="196"/>
    </location>
</feature>
<evidence type="ECO:0000313" key="3">
    <source>
        <dbReference type="EMBL" id="KAL1512042.1"/>
    </source>
</evidence>
<sequence>MAGDGGGALAAACVCFIVVPAVVLIVLSFQTLEPIEYGLNFNAITMSLDNMTYSLAGLYFLGFGHWFIRFPRVIQTIEFNNFRGTLLHTRTSDGLPLTLGLSFQYRYIPEKLHTLYLTYKGEHQTVYVNTATAVIANVACNYSAYTFFNDKQGIARDMQITLARIFREQLYANIEALQINQVDLPNSFQDAILESISTKQNITRSKRYMDNMQVTFQTQRMIAEQVKNQTVILARGQANQKREQALANARMVEQTVLAEMTSYGNVTAMLELGTKEGLDYLWWDSLQTIANTGGATGKEFLVGLDPAAYIKGGK</sequence>
<dbReference type="InterPro" id="IPR001107">
    <property type="entry name" value="Band_7"/>
</dbReference>
<evidence type="ECO:0000256" key="1">
    <source>
        <dbReference type="SAM" id="Phobius"/>
    </source>
</evidence>